<feature type="transmembrane region" description="Helical" evidence="5">
    <location>
        <begin position="563"/>
        <end position="584"/>
    </location>
</feature>
<feature type="transmembrane region" description="Helical" evidence="5">
    <location>
        <begin position="6"/>
        <end position="23"/>
    </location>
</feature>
<keyword evidence="3" id="KW-0175">Coiled coil</keyword>
<dbReference type="EMBL" id="CP029211">
    <property type="protein sequence ID" value="AWI55623.1"/>
    <property type="molecule type" value="Genomic_DNA"/>
</dbReference>
<dbReference type="InterPro" id="IPR029787">
    <property type="entry name" value="Nucleotide_cyclase"/>
</dbReference>
<feature type="transmembrane region" description="Helical" evidence="5">
    <location>
        <begin position="30"/>
        <end position="48"/>
    </location>
</feature>
<dbReference type="Proteomes" id="UP000244892">
    <property type="component" value="Plasmid pTB101"/>
</dbReference>
<comment type="catalytic activity">
    <reaction evidence="2">
        <text>2 GTP = 3',3'-c-di-GMP + 2 diphosphate</text>
        <dbReference type="Rhea" id="RHEA:24898"/>
        <dbReference type="ChEBI" id="CHEBI:33019"/>
        <dbReference type="ChEBI" id="CHEBI:37565"/>
        <dbReference type="ChEBI" id="CHEBI:58805"/>
        <dbReference type="EC" id="2.7.7.65"/>
    </reaction>
</comment>
<evidence type="ECO:0000313" key="7">
    <source>
        <dbReference type="EMBL" id="AWI55623.1"/>
    </source>
</evidence>
<feature type="domain" description="GGDEF" evidence="6">
    <location>
        <begin position="637"/>
        <end position="764"/>
    </location>
</feature>
<name>A0A2U8FX65_9BURK</name>
<proteinExistence type="predicted"/>
<dbReference type="Gene3D" id="3.30.70.270">
    <property type="match status" value="2"/>
</dbReference>
<sequence length="764" mass="83912">MLTLPSYVLALLVLYIGAWLNLFTIERAHAIAVVIAGGLGIFGALIWSGRTLQWRDPLVVLPQVLFSVVVVALSYQLIEISRGVAFMWLAVIVVYDMRRLPVKQVRFVIASATVLQLANSVSIWAANPNGPKLIDELLNLGCLALLLPTLTMVSTHARTLVKRRKQQNAEREKALQALNFLSVHDTLTGLHNRRHMLARLEQEARKTARFGVPFTVGVLDIDFFKRVNDQHGHAVGDTVLQRFAEIASSVFEPFETVARWGGEEFVVLMPGADGRSAYHRLHNLRAAVHQHDWGAVHPGLRITFSAGLATYRDGSVEHLMEAADQALYAAKHAGRDRISPEFDHVDAPSPHGDNLAGSQERVEASMAGRGPPPTPAPAAPPMLIPGKKAQAPLECSAASRATSSALSKLFRTDDPKTRTLLKLAAAVSGMYFFWLLVVIFYAIPKHMFPHWLELVLLGHLTIGAVAPLVIIRSGWSKRFKDPIFLMEQCIWANLMLVAAYFFSPIGKGALLGVLCQVQAFGFPAFSPRQARYSGSAVLVMLAMSWIGMTLWGGPGFDAASDGLIIATACGVLLLLTWQSYNYALYREKNQKERRELELAIAEVERLTTIDTLTGLYNRQHLHEVLDHETIRSGIGSPGFCVALIDLDHFKQVNDIYGHQVGDEVLVGFAALAKTAFRDTDTVGRWGGEEFLIVMPGGSRHSMDRLLVAVAQAQLSPQASALRVTASAGLAHHRVGEPWADTLERADRALYVAKETGRNQCIADV</sequence>
<dbReference type="NCBIfam" id="TIGR00254">
    <property type="entry name" value="GGDEF"/>
    <property type="match status" value="2"/>
</dbReference>
<dbReference type="Pfam" id="PF00990">
    <property type="entry name" value="GGDEF"/>
    <property type="match status" value="2"/>
</dbReference>
<protein>
    <recommendedName>
        <fullName evidence="1">diguanylate cyclase</fullName>
        <ecNumber evidence="1">2.7.7.65</ecNumber>
    </recommendedName>
</protein>
<dbReference type="FunFam" id="3.30.70.270:FF:000001">
    <property type="entry name" value="Diguanylate cyclase domain protein"/>
    <property type="match status" value="2"/>
</dbReference>
<feature type="domain" description="GGDEF" evidence="6">
    <location>
        <begin position="212"/>
        <end position="343"/>
    </location>
</feature>
<organism evidence="7 8">
    <name type="scientific">Aquabacterium olei</name>
    <dbReference type="NCBI Taxonomy" id="1296669"/>
    <lineage>
        <taxon>Bacteria</taxon>
        <taxon>Pseudomonadati</taxon>
        <taxon>Pseudomonadota</taxon>
        <taxon>Betaproteobacteria</taxon>
        <taxon>Burkholderiales</taxon>
        <taxon>Aquabacterium</taxon>
    </lineage>
</organism>
<reference evidence="7 8" key="1">
    <citation type="submission" date="2018-05" db="EMBL/GenBank/DDBJ databases">
        <title>complete genome sequence of Aquabacterium olei NBRC 110486.</title>
        <authorList>
            <person name="Tang B."/>
            <person name="Chang J."/>
            <person name="Zhang L."/>
            <person name="Yang H."/>
        </authorList>
    </citation>
    <scope>NUCLEOTIDE SEQUENCE [LARGE SCALE GENOMIC DNA]</scope>
    <source>
        <strain evidence="7 8">NBRC 110486</strain>
        <plasmid evidence="8">Plasmid ptb101</plasmid>
    </source>
</reference>
<dbReference type="SUPFAM" id="SSF55073">
    <property type="entry name" value="Nucleotide cyclase"/>
    <property type="match status" value="2"/>
</dbReference>
<evidence type="ECO:0000256" key="1">
    <source>
        <dbReference type="ARBA" id="ARBA00012528"/>
    </source>
</evidence>
<feature type="transmembrane region" description="Helical" evidence="5">
    <location>
        <begin position="107"/>
        <end position="125"/>
    </location>
</feature>
<feature type="transmembrane region" description="Helical" evidence="5">
    <location>
        <begin position="68"/>
        <end position="95"/>
    </location>
</feature>
<evidence type="ECO:0000256" key="2">
    <source>
        <dbReference type="ARBA" id="ARBA00034247"/>
    </source>
</evidence>
<keyword evidence="8" id="KW-1185">Reference proteome</keyword>
<evidence type="ECO:0000313" key="8">
    <source>
        <dbReference type="Proteomes" id="UP000244892"/>
    </source>
</evidence>
<feature type="transmembrane region" description="Helical" evidence="5">
    <location>
        <begin position="508"/>
        <end position="525"/>
    </location>
</feature>
<accession>A0A2U8FX65</accession>
<dbReference type="PROSITE" id="PS50887">
    <property type="entry name" value="GGDEF"/>
    <property type="match status" value="2"/>
</dbReference>
<dbReference type="CDD" id="cd01949">
    <property type="entry name" value="GGDEF"/>
    <property type="match status" value="2"/>
</dbReference>
<dbReference type="GO" id="GO:0052621">
    <property type="term" value="F:diguanylate cyclase activity"/>
    <property type="evidence" value="ECO:0007669"/>
    <property type="project" value="UniProtKB-EC"/>
</dbReference>
<evidence type="ECO:0000256" key="4">
    <source>
        <dbReference type="SAM" id="MobiDB-lite"/>
    </source>
</evidence>
<dbReference type="InterPro" id="IPR050469">
    <property type="entry name" value="Diguanylate_Cyclase"/>
</dbReference>
<dbReference type="InterPro" id="IPR036259">
    <property type="entry name" value="MFS_trans_sf"/>
</dbReference>
<keyword evidence="7" id="KW-0614">Plasmid</keyword>
<keyword evidence="5" id="KW-0812">Transmembrane</keyword>
<feature type="transmembrane region" description="Helical" evidence="5">
    <location>
        <begin position="137"/>
        <end position="157"/>
    </location>
</feature>
<gene>
    <name evidence="7" type="ORF">DEH84_18775</name>
</gene>
<feature type="transmembrane region" description="Helical" evidence="5">
    <location>
        <begin position="532"/>
        <end position="551"/>
    </location>
</feature>
<evidence type="ECO:0000256" key="3">
    <source>
        <dbReference type="SAM" id="Coils"/>
    </source>
</evidence>
<keyword evidence="5" id="KW-1133">Transmembrane helix</keyword>
<dbReference type="InterPro" id="IPR043128">
    <property type="entry name" value="Rev_trsase/Diguanyl_cyclase"/>
</dbReference>
<dbReference type="AlphaFoldDB" id="A0A2U8FX65"/>
<feature type="transmembrane region" description="Helical" evidence="5">
    <location>
        <begin position="449"/>
        <end position="471"/>
    </location>
</feature>
<dbReference type="PANTHER" id="PTHR45138:SF9">
    <property type="entry name" value="DIGUANYLATE CYCLASE DGCM-RELATED"/>
    <property type="match status" value="1"/>
</dbReference>
<dbReference type="SMART" id="SM00267">
    <property type="entry name" value="GGDEF"/>
    <property type="match status" value="2"/>
</dbReference>
<evidence type="ECO:0000259" key="6">
    <source>
        <dbReference type="PROSITE" id="PS50887"/>
    </source>
</evidence>
<geneLocation type="plasmid" evidence="8">
    <name>ptb101</name>
</geneLocation>
<dbReference type="EC" id="2.7.7.65" evidence="1"/>
<feature type="region of interest" description="Disordered" evidence="4">
    <location>
        <begin position="342"/>
        <end position="377"/>
    </location>
</feature>
<feature type="coiled-coil region" evidence="3">
    <location>
        <begin position="582"/>
        <end position="609"/>
    </location>
</feature>
<dbReference type="InterPro" id="IPR000160">
    <property type="entry name" value="GGDEF_dom"/>
</dbReference>
<dbReference type="KEGG" id="aon:DEH84_18775"/>
<feature type="transmembrane region" description="Helical" evidence="5">
    <location>
        <begin position="420"/>
        <end position="443"/>
    </location>
</feature>
<dbReference type="SUPFAM" id="SSF103473">
    <property type="entry name" value="MFS general substrate transporter"/>
    <property type="match status" value="1"/>
</dbReference>
<dbReference type="PANTHER" id="PTHR45138">
    <property type="entry name" value="REGULATORY COMPONENTS OF SENSORY TRANSDUCTION SYSTEM"/>
    <property type="match status" value="1"/>
</dbReference>
<keyword evidence="5" id="KW-0472">Membrane</keyword>
<feature type="transmembrane region" description="Helical" evidence="5">
    <location>
        <begin position="483"/>
        <end position="502"/>
    </location>
</feature>
<evidence type="ECO:0000256" key="5">
    <source>
        <dbReference type="SAM" id="Phobius"/>
    </source>
</evidence>